<evidence type="ECO:0000313" key="3">
    <source>
        <dbReference type="Proteomes" id="UP000481288"/>
    </source>
</evidence>
<dbReference type="InterPro" id="IPR010730">
    <property type="entry name" value="HET"/>
</dbReference>
<protein>
    <submittedName>
        <fullName evidence="2">Heterokaryon incompatibility protein 6,OR allele</fullName>
    </submittedName>
</protein>
<proteinExistence type="predicted"/>
<dbReference type="AlphaFoldDB" id="A0A7D8UKE7"/>
<dbReference type="EMBL" id="QGMG01001056">
    <property type="protein sequence ID" value="TVY50644.1"/>
    <property type="molecule type" value="Genomic_DNA"/>
</dbReference>
<dbReference type="PANTHER" id="PTHR24148:SF64">
    <property type="entry name" value="HETEROKARYON INCOMPATIBILITY DOMAIN-CONTAINING PROTEIN"/>
    <property type="match status" value="1"/>
</dbReference>
<dbReference type="Pfam" id="PF06985">
    <property type="entry name" value="HET"/>
    <property type="match status" value="1"/>
</dbReference>
<dbReference type="Proteomes" id="UP000481288">
    <property type="component" value="Unassembled WGS sequence"/>
</dbReference>
<dbReference type="PANTHER" id="PTHR24148">
    <property type="entry name" value="ANKYRIN REPEAT DOMAIN-CONTAINING PROTEIN 39 HOMOLOG-RELATED"/>
    <property type="match status" value="1"/>
</dbReference>
<gene>
    <name evidence="2" type="primary">het-6_19</name>
    <name evidence="2" type="ORF">LCER1_G007767</name>
</gene>
<name>A0A7D8UKE7_9HELO</name>
<reference evidence="2 3" key="1">
    <citation type="submission" date="2018-05" db="EMBL/GenBank/DDBJ databases">
        <title>Whole genome sequencing for identification of molecular markers to develop diagnostic detection tools for the regulated plant pathogen Lachnellula willkommii.</title>
        <authorList>
            <person name="Giroux E."/>
            <person name="Bilodeau G."/>
        </authorList>
    </citation>
    <scope>NUCLEOTIDE SEQUENCE [LARGE SCALE GENOMIC DNA]</scope>
    <source>
        <strain evidence="2 3">CBS 625.97</strain>
    </source>
</reference>
<comment type="caution">
    <text evidence="2">The sequence shown here is derived from an EMBL/GenBank/DDBJ whole genome shotgun (WGS) entry which is preliminary data.</text>
</comment>
<evidence type="ECO:0000313" key="2">
    <source>
        <dbReference type="EMBL" id="TVY50644.1"/>
    </source>
</evidence>
<evidence type="ECO:0000259" key="1">
    <source>
        <dbReference type="Pfam" id="PF06985"/>
    </source>
</evidence>
<accession>A0A7D8UKE7</accession>
<keyword evidence="3" id="KW-1185">Reference proteome</keyword>
<dbReference type="InterPro" id="IPR052895">
    <property type="entry name" value="HetReg/Transcr_Mod"/>
</dbReference>
<feature type="domain" description="Heterokaryon incompatibility" evidence="1">
    <location>
        <begin position="67"/>
        <end position="205"/>
    </location>
</feature>
<sequence length="618" mass="70694">MDVASKPHLVYRPINPYQTRILCLHGDHGVPDSLLVCDLYAADILHPTYEGLGVRSLNGENDRIEKYDALSYTWGSGENAEVMVCNGAKLPIGNGLSEALRALRRPQKQVRYLWVDAICINQSDNEEKSKQVWNMLTIYEKATRVIAWLGAASSDMDNVLVAASSISRLISHDNILDFWDFWSICTGLTYLYTRPWFERIWIQQEIFAARKLSFHCGNLQFEWSDLLSKPTLLSMLPQLQSYSNLIQGKKDKKSTSSRIDEISAQLEAVSKLDQLHKYNLNCFEQFSKQNRHQPDFIEALLDTGVLKATNPLDYIYGIIGMTKFPAKAMTIQEWTMARQHEVFIPIDYSANQTSILCAVTWAALMKCGLAVLAKFKAFPSDDDNNACGHPLPSWVIDWRLAGRLFRRSEYNSNYPYDRMRDDFDVDIEKAWDSPGDREQFCKDNRNGIVPYTKLILRGRVIPILRAEDKCIWEEKESLTGKALWQLECDVYPTDLVVNMLGHIGAGSPSPTFVNGPELDNILTAKYHRGGGLWLLRPAGDDEFKLIACLSYESNETFLLYRNWKWNPGHFREASSQVQLVDDCRRFATERKGATDHFDIPDYVYNRGTGEEVRKFTIV</sequence>
<dbReference type="OrthoDB" id="2157530at2759"/>
<organism evidence="2 3">
    <name type="scientific">Lachnellula cervina</name>
    <dbReference type="NCBI Taxonomy" id="1316786"/>
    <lineage>
        <taxon>Eukaryota</taxon>
        <taxon>Fungi</taxon>
        <taxon>Dikarya</taxon>
        <taxon>Ascomycota</taxon>
        <taxon>Pezizomycotina</taxon>
        <taxon>Leotiomycetes</taxon>
        <taxon>Helotiales</taxon>
        <taxon>Lachnaceae</taxon>
        <taxon>Lachnellula</taxon>
    </lineage>
</organism>